<dbReference type="AlphaFoldDB" id="A0A1V9ACZ2"/>
<dbReference type="Pfam" id="PF00326">
    <property type="entry name" value="Peptidase_S9"/>
    <property type="match status" value="1"/>
</dbReference>
<gene>
    <name evidence="4" type="ORF">B1813_02525</name>
</gene>
<evidence type="ECO:0000313" key="5">
    <source>
        <dbReference type="Proteomes" id="UP000192591"/>
    </source>
</evidence>
<dbReference type="SUPFAM" id="SSF50969">
    <property type="entry name" value="YVTN repeat-like/Quinoprotein amine dehydrogenase"/>
    <property type="match status" value="1"/>
</dbReference>
<dbReference type="PANTHER" id="PTHR42881:SF2">
    <property type="entry name" value="PROLYL ENDOPEPTIDASE"/>
    <property type="match status" value="1"/>
</dbReference>
<dbReference type="GO" id="GO:0070012">
    <property type="term" value="F:oligopeptidase activity"/>
    <property type="evidence" value="ECO:0007669"/>
    <property type="project" value="TreeGrafter"/>
</dbReference>
<protein>
    <recommendedName>
        <fullName evidence="2">prolyl oligopeptidase</fullName>
        <ecNumber evidence="2">3.4.21.26</ecNumber>
    </recommendedName>
</protein>
<name>A0A1V9ACZ2_SACPI</name>
<comment type="catalytic activity">
    <reaction evidence="1">
        <text>Hydrolysis of Pro-|-Xaa &gt;&gt; Ala-|-Xaa in oligopeptides.</text>
        <dbReference type="EC" id="3.4.21.26"/>
    </reaction>
</comment>
<dbReference type="EMBL" id="MWIH01000002">
    <property type="protein sequence ID" value="OQO94960.1"/>
    <property type="molecule type" value="Genomic_DNA"/>
</dbReference>
<evidence type="ECO:0000256" key="1">
    <source>
        <dbReference type="ARBA" id="ARBA00001070"/>
    </source>
</evidence>
<dbReference type="STRING" id="1962155.B1813_02525"/>
<accession>A0A1V9ACZ2</accession>
<dbReference type="InterPro" id="IPR011044">
    <property type="entry name" value="Quino_amine_DH_bsu"/>
</dbReference>
<comment type="caution">
    <text evidence="4">The sequence shown here is derived from an EMBL/GenBank/DDBJ whole genome shotgun (WGS) entry which is preliminary data.</text>
</comment>
<dbReference type="PANTHER" id="PTHR42881">
    <property type="entry name" value="PROLYL ENDOPEPTIDASE"/>
    <property type="match status" value="1"/>
</dbReference>
<dbReference type="GO" id="GO:0006508">
    <property type="term" value="P:proteolysis"/>
    <property type="evidence" value="ECO:0007669"/>
    <property type="project" value="InterPro"/>
</dbReference>
<evidence type="ECO:0000259" key="3">
    <source>
        <dbReference type="Pfam" id="PF00326"/>
    </source>
</evidence>
<dbReference type="InterPro" id="IPR002470">
    <property type="entry name" value="Peptidase_S9A"/>
</dbReference>
<dbReference type="Gene3D" id="3.40.50.1820">
    <property type="entry name" value="alpha/beta hydrolase"/>
    <property type="match status" value="1"/>
</dbReference>
<dbReference type="InterPro" id="IPR001375">
    <property type="entry name" value="Peptidase_S9_cat"/>
</dbReference>
<proteinExistence type="predicted"/>
<dbReference type="InterPro" id="IPR051167">
    <property type="entry name" value="Prolyl_oligopep/macrocyclase"/>
</dbReference>
<feature type="domain" description="Peptidase S9 prolyl oligopeptidase catalytic" evidence="3">
    <location>
        <begin position="375"/>
        <end position="577"/>
    </location>
</feature>
<dbReference type="Proteomes" id="UP000192591">
    <property type="component" value="Unassembled WGS sequence"/>
</dbReference>
<evidence type="ECO:0000256" key="2">
    <source>
        <dbReference type="ARBA" id="ARBA00011897"/>
    </source>
</evidence>
<keyword evidence="5" id="KW-1185">Reference proteome</keyword>
<dbReference type="SUPFAM" id="SSF53474">
    <property type="entry name" value="alpha/beta-Hydrolases"/>
    <property type="match status" value="1"/>
</dbReference>
<dbReference type="RefSeq" id="WP_081190357.1">
    <property type="nucleotide sequence ID" value="NZ_MWIH01000002.1"/>
</dbReference>
<dbReference type="PRINTS" id="PR00862">
    <property type="entry name" value="PROLIGOPTASE"/>
</dbReference>
<evidence type="ECO:0000313" key="4">
    <source>
        <dbReference type="EMBL" id="OQO94960.1"/>
    </source>
</evidence>
<dbReference type="InterPro" id="IPR029058">
    <property type="entry name" value="AB_hydrolase_fold"/>
</dbReference>
<dbReference type="GO" id="GO:0005829">
    <property type="term" value="C:cytosol"/>
    <property type="evidence" value="ECO:0007669"/>
    <property type="project" value="TreeGrafter"/>
</dbReference>
<reference evidence="4 5" key="1">
    <citation type="submission" date="2017-02" db="EMBL/GenBank/DDBJ databases">
        <title>Draft genome of Saccharomonospora sp. 154.</title>
        <authorList>
            <person name="Alonso-Carmona G.S."/>
            <person name="De La Haba R."/>
            <person name="Vera-Gargallo B."/>
            <person name="Sandoval-Trujillo A.H."/>
            <person name="Ramirez-Duran N."/>
            <person name="Ventosa A."/>
        </authorList>
    </citation>
    <scope>NUCLEOTIDE SEQUENCE [LARGE SCALE GENOMIC DNA]</scope>
    <source>
        <strain evidence="4 5">LRS4.154</strain>
    </source>
</reference>
<sequence length="596" mass="63465">MEPATLPFDPALDAALRRWEHYGRPGLPDRGFSLGRPRGRQHRGIYRADTGEAVLEPDGHILRMAPSPDGSHIALQLADRADENAELAILDVASGGLRRHPDIPCRYDPMVWDTGSRTVELVTGVPGRLHSLHRLHSLDVTTGRLATTAVAADARVRIFPGGRDRTLLAESRPGRPTRLRDRATGTDLATFPAIVRVLPLGDDVLVDDGTRLHLLDPGSGTERWSWHDPTVRVTALAANGAEVLIAGVRAGRSVLIRLADGRPAVDRPVTHRSNPAVASDVSADAGRFHVLVEGPALPPRVVLAENLLTSADSAGPTPETVARTRRHNVLADDGTPVPVTITSPARLDGPAPLILTCYGGFGVPSLPVFEPTVPAWIEHGGRYAIAQVRGGGEHGSAWRDAGRGPRKARGVDDLVCVARGLVDAGYTRPEQLVIVGASHGGVLAVSCALAAPGLCAGVVSTAAPLDLLNLRAHPLGHHWISEFGDPDVPDDRDRLRRISPLHRARTFPPGARLPRFLGIVLEADSRVASDDTHAVADALRRAGGDAALWCAEDTGHGSNRLDSLHRLGATVLAFAATTTSTEHADPTTTWESIRHP</sequence>
<organism evidence="4 5">
    <name type="scientific">Saccharomonospora piscinae</name>
    <dbReference type="NCBI Taxonomy" id="687388"/>
    <lineage>
        <taxon>Bacteria</taxon>
        <taxon>Bacillati</taxon>
        <taxon>Actinomycetota</taxon>
        <taxon>Actinomycetes</taxon>
        <taxon>Pseudonocardiales</taxon>
        <taxon>Pseudonocardiaceae</taxon>
        <taxon>Saccharomonospora</taxon>
    </lineage>
</organism>
<dbReference type="EC" id="3.4.21.26" evidence="2"/>
<dbReference type="GO" id="GO:0004252">
    <property type="term" value="F:serine-type endopeptidase activity"/>
    <property type="evidence" value="ECO:0007669"/>
    <property type="project" value="UniProtKB-EC"/>
</dbReference>